<dbReference type="InParanoid" id="A0A7M7G126"/>
<evidence type="ECO:0000256" key="2">
    <source>
        <dbReference type="ARBA" id="ARBA00023157"/>
    </source>
</evidence>
<evidence type="ECO:0000313" key="6">
    <source>
        <dbReference type="Proteomes" id="UP000007110"/>
    </source>
</evidence>
<accession>A0A7M7G126</accession>
<evidence type="ECO:0000313" key="5">
    <source>
        <dbReference type="EnsemblMetazoa" id="XP_001195225"/>
    </source>
</evidence>
<dbReference type="GeneID" id="756461"/>
<evidence type="ECO:0000256" key="4">
    <source>
        <dbReference type="SAM" id="SignalP"/>
    </source>
</evidence>
<dbReference type="OrthoDB" id="10142827at2759"/>
<dbReference type="AlphaFoldDB" id="A0A7M7G126"/>
<protein>
    <submittedName>
        <fullName evidence="5">Uncharacterized protein</fullName>
    </submittedName>
</protein>
<dbReference type="FunCoup" id="A0A7M7G126">
    <property type="interactions" value="610"/>
</dbReference>
<keyword evidence="3" id="KW-0812">Transmembrane</keyword>
<keyword evidence="3" id="KW-1133">Transmembrane helix</keyword>
<feature type="chain" id="PRO_5029684102" evidence="4">
    <location>
        <begin position="24"/>
        <end position="254"/>
    </location>
</feature>
<dbReference type="KEGG" id="spu:756461"/>
<reference evidence="5" key="2">
    <citation type="submission" date="2021-01" db="UniProtKB">
        <authorList>
            <consortium name="EnsemblMetazoa"/>
        </authorList>
    </citation>
    <scope>IDENTIFICATION</scope>
</reference>
<keyword evidence="1 4" id="KW-0732">Signal</keyword>
<reference evidence="6" key="1">
    <citation type="submission" date="2015-02" db="EMBL/GenBank/DDBJ databases">
        <title>Genome sequencing for Strongylocentrotus purpuratus.</title>
        <authorList>
            <person name="Murali S."/>
            <person name="Liu Y."/>
            <person name="Vee V."/>
            <person name="English A."/>
            <person name="Wang M."/>
            <person name="Skinner E."/>
            <person name="Han Y."/>
            <person name="Muzny D.M."/>
            <person name="Worley K.C."/>
            <person name="Gibbs R.A."/>
        </authorList>
    </citation>
    <scope>NUCLEOTIDE SEQUENCE</scope>
</reference>
<sequence>MDFRIQLSLLALMLLGSLWVVSAQVQCYSCSYTYQDGETESDNNNCKTPTQADTSTTTCPTTSSCYVGSSISSSSSVVSPGTITYRRGCMDSDDCVTDCRKDPRDCWKCCTGERCNTATLQSHLSDNALTNTCHRCQYSEVPGTRSDTGCAQGSFDASSAQVYSVECPGLCYSATARFDGVQDIIRGCLYHGNQCSYDNLASRGIPASVVNGRDDVYYDLACCIGDNCNTATALSAGLVAVLMSPMLSMIVVYM</sequence>
<dbReference type="EnsemblMetazoa" id="XM_001195225">
    <property type="protein sequence ID" value="XP_001195225"/>
    <property type="gene ID" value="LOC756461"/>
</dbReference>
<evidence type="ECO:0000256" key="1">
    <source>
        <dbReference type="ARBA" id="ARBA00022729"/>
    </source>
</evidence>
<dbReference type="PANTHER" id="PTHR10036">
    <property type="entry name" value="CD59 GLYCOPROTEIN"/>
    <property type="match status" value="1"/>
</dbReference>
<dbReference type="RefSeq" id="XP_001195225.3">
    <property type="nucleotide sequence ID" value="XM_001195225.4"/>
</dbReference>
<dbReference type="OMA" id="ACQANDC"/>
<proteinExistence type="predicted"/>
<evidence type="ECO:0000256" key="3">
    <source>
        <dbReference type="SAM" id="Phobius"/>
    </source>
</evidence>
<feature type="signal peptide" evidence="4">
    <location>
        <begin position="1"/>
        <end position="23"/>
    </location>
</feature>
<name>A0A7M7G126_STRPU</name>
<keyword evidence="3" id="KW-0472">Membrane</keyword>
<dbReference type="Proteomes" id="UP000007110">
    <property type="component" value="Unassembled WGS sequence"/>
</dbReference>
<organism evidence="5 6">
    <name type="scientific">Strongylocentrotus purpuratus</name>
    <name type="common">Purple sea urchin</name>
    <dbReference type="NCBI Taxonomy" id="7668"/>
    <lineage>
        <taxon>Eukaryota</taxon>
        <taxon>Metazoa</taxon>
        <taxon>Echinodermata</taxon>
        <taxon>Eleutherozoa</taxon>
        <taxon>Echinozoa</taxon>
        <taxon>Echinoidea</taxon>
        <taxon>Euechinoidea</taxon>
        <taxon>Echinacea</taxon>
        <taxon>Camarodonta</taxon>
        <taxon>Echinidea</taxon>
        <taxon>Strongylocentrotidae</taxon>
        <taxon>Strongylocentrotus</taxon>
    </lineage>
</organism>
<keyword evidence="6" id="KW-1185">Reference proteome</keyword>
<keyword evidence="2" id="KW-1015">Disulfide bond</keyword>
<feature type="transmembrane region" description="Helical" evidence="3">
    <location>
        <begin position="233"/>
        <end position="253"/>
    </location>
</feature>